<dbReference type="InterPro" id="IPR011009">
    <property type="entry name" value="Kinase-like_dom_sf"/>
</dbReference>
<dbReference type="EMBL" id="AXCZ01000034">
    <property type="protein sequence ID" value="KGM13583.1"/>
    <property type="molecule type" value="Genomic_DNA"/>
</dbReference>
<organism evidence="2 3">
    <name type="scientific">Cellulomonas bogoriensis 69B4 = DSM 16987</name>
    <dbReference type="NCBI Taxonomy" id="1386082"/>
    <lineage>
        <taxon>Bacteria</taxon>
        <taxon>Bacillati</taxon>
        <taxon>Actinomycetota</taxon>
        <taxon>Actinomycetes</taxon>
        <taxon>Micrococcales</taxon>
        <taxon>Cellulomonadaceae</taxon>
        <taxon>Cellulomonas</taxon>
    </lineage>
</organism>
<dbReference type="Proteomes" id="UP000054314">
    <property type="component" value="Unassembled WGS sequence"/>
</dbReference>
<evidence type="ECO:0000313" key="3">
    <source>
        <dbReference type="Proteomes" id="UP000054314"/>
    </source>
</evidence>
<keyword evidence="2" id="KW-0808">Transferase</keyword>
<keyword evidence="3" id="KW-1185">Reference proteome</keyword>
<sequence>MPAPAAPPRAFSGSRLGWADLPRDVRDRIRTLAGADVISETSATNGFSPGYAALVGLGDGTQVFVKAVSPDQNPQSPELARAEVIAAQHLPAGVPAPRLLWAHDDGHWVVLGLEAVEGRAPRIPWQPDELALALQALERLADVHGPGPGTLPDLGPVVARTAGGWARLTDDGATVDRSGRAVGEHGAWMVENLDRFTDWAGSAPAACVGSNLVHGDMRADNLILSPGPGRRLWMIDWPHAATGGAPWYDLLTMLPSVAMQRGGDPQEIFWRHAASRGADPDAVRSVLCAVTGYLVHESTLPPPPGVANLRPFQLAQARAALGWLRAVSPALRGPA</sequence>
<dbReference type="Gene3D" id="3.90.1200.10">
    <property type="match status" value="1"/>
</dbReference>
<reference evidence="2 3" key="1">
    <citation type="submission" date="2013-08" db="EMBL/GenBank/DDBJ databases">
        <title>Genome sequencing of Cellulomonas bogoriensis 69B4.</title>
        <authorList>
            <person name="Chen F."/>
            <person name="Li Y."/>
            <person name="Wang G."/>
        </authorList>
    </citation>
    <scope>NUCLEOTIDE SEQUENCE [LARGE SCALE GENOMIC DNA]</scope>
    <source>
        <strain evidence="2 3">69B4</strain>
    </source>
</reference>
<dbReference type="SUPFAM" id="SSF56112">
    <property type="entry name" value="Protein kinase-like (PK-like)"/>
    <property type="match status" value="1"/>
</dbReference>
<accession>A0A0A0BYV3</accession>
<proteinExistence type="predicted"/>
<dbReference type="OrthoDB" id="2570531at2"/>
<name>A0A0A0BYV3_9CELL</name>
<dbReference type="AlphaFoldDB" id="A0A0A0BYV3"/>
<dbReference type="InterPro" id="IPR002575">
    <property type="entry name" value="Aminoglycoside_PTrfase"/>
</dbReference>
<feature type="domain" description="Aminoglycoside phosphotransferase" evidence="1">
    <location>
        <begin position="56"/>
        <end position="283"/>
    </location>
</feature>
<gene>
    <name evidence="2" type="ORF">N869_12865</name>
</gene>
<dbReference type="Pfam" id="PF01636">
    <property type="entry name" value="APH"/>
    <property type="match status" value="1"/>
</dbReference>
<evidence type="ECO:0000313" key="2">
    <source>
        <dbReference type="EMBL" id="KGM13583.1"/>
    </source>
</evidence>
<protein>
    <submittedName>
        <fullName evidence="2">Aminoglycoside phosphotransferase</fullName>
    </submittedName>
</protein>
<dbReference type="GO" id="GO:0016740">
    <property type="term" value="F:transferase activity"/>
    <property type="evidence" value="ECO:0007669"/>
    <property type="project" value="UniProtKB-KW"/>
</dbReference>
<comment type="caution">
    <text evidence="2">The sequence shown here is derived from an EMBL/GenBank/DDBJ whole genome shotgun (WGS) entry which is preliminary data.</text>
</comment>
<evidence type="ECO:0000259" key="1">
    <source>
        <dbReference type="Pfam" id="PF01636"/>
    </source>
</evidence>